<dbReference type="InterPro" id="IPR027417">
    <property type="entry name" value="P-loop_NTPase"/>
</dbReference>
<gene>
    <name evidence="9" type="ORF">WDV06_06915</name>
</gene>
<evidence type="ECO:0000256" key="2">
    <source>
        <dbReference type="ARBA" id="ARBA00023012"/>
    </source>
</evidence>
<dbReference type="Pfam" id="PF13191">
    <property type="entry name" value="AAA_16"/>
    <property type="match status" value="1"/>
</dbReference>
<dbReference type="SUPFAM" id="SSF48452">
    <property type="entry name" value="TPR-like"/>
    <property type="match status" value="1"/>
</dbReference>
<evidence type="ECO:0000256" key="4">
    <source>
        <dbReference type="ARBA" id="ARBA00023125"/>
    </source>
</evidence>
<dbReference type="SUPFAM" id="SSF52540">
    <property type="entry name" value="P-loop containing nucleoside triphosphate hydrolases"/>
    <property type="match status" value="1"/>
</dbReference>
<evidence type="ECO:0000313" key="10">
    <source>
        <dbReference type="Proteomes" id="UP001610631"/>
    </source>
</evidence>
<dbReference type="InterPro" id="IPR016032">
    <property type="entry name" value="Sig_transdc_resp-reg_C-effctor"/>
</dbReference>
<dbReference type="PANTHER" id="PTHR35807:SF1">
    <property type="entry name" value="TRANSCRIPTIONAL REGULATOR REDD"/>
    <property type="match status" value="1"/>
</dbReference>
<dbReference type="EMBL" id="JBBDHD010000011">
    <property type="protein sequence ID" value="MFH7594828.1"/>
    <property type="molecule type" value="Genomic_DNA"/>
</dbReference>
<dbReference type="Gene3D" id="1.10.10.10">
    <property type="entry name" value="Winged helix-like DNA-binding domain superfamily/Winged helix DNA-binding domain"/>
    <property type="match status" value="1"/>
</dbReference>
<proteinExistence type="inferred from homology"/>
<keyword evidence="10" id="KW-1185">Reference proteome</keyword>
<dbReference type="InterPro" id="IPR005158">
    <property type="entry name" value="BTAD"/>
</dbReference>
<keyword evidence="5" id="KW-0804">Transcription</keyword>
<keyword evidence="4 6" id="KW-0238">DNA-binding</keyword>
<dbReference type="PROSITE" id="PS51755">
    <property type="entry name" value="OMPR_PHOB"/>
    <property type="match status" value="1"/>
</dbReference>
<dbReference type="RefSeq" id="WP_395508749.1">
    <property type="nucleotide sequence ID" value="NZ_JBBDHD010000011.1"/>
</dbReference>
<dbReference type="SMART" id="SM01043">
    <property type="entry name" value="BTAD"/>
    <property type="match status" value="1"/>
</dbReference>
<organism evidence="9 10">
    <name type="scientific">Streptomyces racemochromogenes</name>
    <dbReference type="NCBI Taxonomy" id="67353"/>
    <lineage>
        <taxon>Bacteria</taxon>
        <taxon>Bacillati</taxon>
        <taxon>Actinomycetota</taxon>
        <taxon>Actinomycetes</taxon>
        <taxon>Kitasatosporales</taxon>
        <taxon>Streptomycetaceae</taxon>
        <taxon>Streptomyces</taxon>
    </lineage>
</organism>
<dbReference type="Pfam" id="PF03704">
    <property type="entry name" value="BTAD"/>
    <property type="match status" value="1"/>
</dbReference>
<keyword evidence="3" id="KW-0805">Transcription regulation</keyword>
<evidence type="ECO:0000256" key="3">
    <source>
        <dbReference type="ARBA" id="ARBA00023015"/>
    </source>
</evidence>
<dbReference type="InterPro" id="IPR041664">
    <property type="entry name" value="AAA_16"/>
</dbReference>
<keyword evidence="2" id="KW-0902">Two-component regulatory system</keyword>
<comment type="similarity">
    <text evidence="1">Belongs to the AfsR/DnrI/RedD regulatory family.</text>
</comment>
<dbReference type="InterPro" id="IPR051677">
    <property type="entry name" value="AfsR-DnrI-RedD_regulator"/>
</dbReference>
<evidence type="ECO:0000256" key="5">
    <source>
        <dbReference type="ARBA" id="ARBA00023163"/>
    </source>
</evidence>
<dbReference type="InterPro" id="IPR011990">
    <property type="entry name" value="TPR-like_helical_dom_sf"/>
</dbReference>
<feature type="region of interest" description="Disordered" evidence="7">
    <location>
        <begin position="255"/>
        <end position="325"/>
    </location>
</feature>
<reference evidence="9 10" key="1">
    <citation type="submission" date="2024-03" db="EMBL/GenBank/DDBJ databases">
        <title>Whole genome sequencing of Streptomyces racemochromogenes, to identify antimicrobial biosynthetic gene clusters.</title>
        <authorList>
            <person name="Suryawanshi P."/>
            <person name="Krishnaraj P.U."/>
            <person name="Arun Y.P."/>
            <person name="Suryawanshi M.P."/>
            <person name="Rakshit O."/>
        </authorList>
    </citation>
    <scope>NUCLEOTIDE SEQUENCE [LARGE SCALE GENOMIC DNA]</scope>
    <source>
        <strain evidence="9 10">AUDT626</strain>
    </source>
</reference>
<feature type="compositionally biased region" description="Polar residues" evidence="7">
    <location>
        <begin position="255"/>
        <end position="268"/>
    </location>
</feature>
<evidence type="ECO:0000256" key="1">
    <source>
        <dbReference type="ARBA" id="ARBA00005820"/>
    </source>
</evidence>
<feature type="DNA-binding region" description="OmpR/PhoB-type" evidence="6">
    <location>
        <begin position="1"/>
        <end position="98"/>
    </location>
</feature>
<evidence type="ECO:0000313" key="9">
    <source>
        <dbReference type="EMBL" id="MFH7594828.1"/>
    </source>
</evidence>
<dbReference type="PANTHER" id="PTHR35807">
    <property type="entry name" value="TRANSCRIPTIONAL REGULATOR REDD-RELATED"/>
    <property type="match status" value="1"/>
</dbReference>
<evidence type="ECO:0000259" key="8">
    <source>
        <dbReference type="PROSITE" id="PS51755"/>
    </source>
</evidence>
<dbReference type="SMART" id="SM00862">
    <property type="entry name" value="Trans_reg_C"/>
    <property type="match status" value="1"/>
</dbReference>
<accession>A0ABW7P912</accession>
<dbReference type="Gene3D" id="3.40.50.300">
    <property type="entry name" value="P-loop containing nucleotide triphosphate hydrolases"/>
    <property type="match status" value="1"/>
</dbReference>
<name>A0ABW7P912_9ACTN</name>
<sequence length="1166" mass="122647">MLQIRALGPLEAGTKGTAVPLGAPRQRAVLARLLVARGAVVSVDRLAEDLWRGTPPAKALVSLHTYVSNLRRLLEPERPPRAPACLLVTSVPGYALRLPGEAVDAWHFEGLLEQARKVPAPQARELLADALACWRGPAFQEHADEDWAAPEAARLTGLLADARELAAAADLRTGSPAEAARAAADLVAAQPLREEGWRLLALAHWACGRQADALTALRRAGAVIREELGCDPSPVLGSVERAILEQRLDVLRAETSTAPGTSVPSSASGPVALNGAHAGGAQAPTPGADAGRPGADTGRPGADTGRPGADTGRPGADAGRPGADAGRLFLGREEELRTAEAAARAARAGGGVMLVTGEAGAGKSAFLSRLADRLASDGWTVVVGRCPAHEGAPPAWAWVEALGALARRAEPAAPAELAVLLHEPAAAPAATRDEATAGRFRMHRAFTAWLSAAAAERPLAVLLEDLHRADAETLALLEAAGAAVGVPLLTVACYRPSEVGDRLAKTLAQLAPRPPHRIALGGLPADAVATVVTTVCGTAVAPATLAAIAARTGGNPFYVWESARLLAGEGELVALSEVPQGVRDVLRRRLALLPDAALAAMRLVSVMGAEADVALLVEAADAEEETVLAGLDAALAADLLTEPGPGRVGFVHALVRDTVYTGLTGVRRARLHDRVAAVLRRHRPDDLAALAHHFARSGRTANAPLAVDYALRAAELAERRYAHDVAVGLLTQAIDVHAAAATDPHAAPDATVGLLVRLLGAQIRAGATDAARHTRRRAVELAVRARRDDLVAAVYGAWTEPSPWRSRLEGLFDRTALARLERLAGDRSLDEETRARVLQVLADAVAGEDATRARAAADAQLALARASGEPKLLAAALMTSARLLPLEHHARERDPLVARLRLLACEHDLPAYRWVCEHLDAMTAASRNDPAGVNRHTSEGLHLADRYEMLWARGINATTQAMLAAITGRFTEAEERYAQADELFSRVGAHHANGPRTLGLWTIRFTQGRTADIERSIREVHEAVGAPVAVAHALVLARQGRLDEARAISLPTAPVTDHLYGIELDYRSELAVLCGDLSAAGLLVRHLLPLRDQFGGAAGAAYASRPLAHPLGDLYRLLGEEAAAAEAYARAERVALAWHAPHHAAAARRAAAELATSLGRHRTFAF</sequence>
<dbReference type="InterPro" id="IPR001867">
    <property type="entry name" value="OmpR/PhoB-type_DNA-bd"/>
</dbReference>
<evidence type="ECO:0000256" key="7">
    <source>
        <dbReference type="SAM" id="MobiDB-lite"/>
    </source>
</evidence>
<comment type="caution">
    <text evidence="9">The sequence shown here is derived from an EMBL/GenBank/DDBJ whole genome shotgun (WGS) entry which is preliminary data.</text>
</comment>
<feature type="compositionally biased region" description="Low complexity" evidence="7">
    <location>
        <begin position="312"/>
        <end position="325"/>
    </location>
</feature>
<protein>
    <submittedName>
        <fullName evidence="9">BTAD domain-containing putative transcriptional regulator</fullName>
    </submittedName>
</protein>
<dbReference type="Gene3D" id="1.25.40.10">
    <property type="entry name" value="Tetratricopeptide repeat domain"/>
    <property type="match status" value="1"/>
</dbReference>
<dbReference type="SUPFAM" id="SSF46894">
    <property type="entry name" value="C-terminal effector domain of the bipartite response regulators"/>
    <property type="match status" value="1"/>
</dbReference>
<feature type="domain" description="OmpR/PhoB-type" evidence="8">
    <location>
        <begin position="1"/>
        <end position="98"/>
    </location>
</feature>
<evidence type="ECO:0000256" key="6">
    <source>
        <dbReference type="PROSITE-ProRule" id="PRU01091"/>
    </source>
</evidence>
<dbReference type="Proteomes" id="UP001610631">
    <property type="component" value="Unassembled WGS sequence"/>
</dbReference>
<dbReference type="InterPro" id="IPR036388">
    <property type="entry name" value="WH-like_DNA-bd_sf"/>
</dbReference>
<dbReference type="Pfam" id="PF00486">
    <property type="entry name" value="Trans_reg_C"/>
    <property type="match status" value="1"/>
</dbReference>